<evidence type="ECO:0000313" key="2">
    <source>
        <dbReference type="EMBL" id="QUW04301.1"/>
    </source>
</evidence>
<protein>
    <recommendedName>
        <fullName evidence="1">Nucleoside phosphorylase domain-containing protein</fullName>
    </recommendedName>
</protein>
<reference evidence="2 3" key="1">
    <citation type="submission" date="2021-03" db="EMBL/GenBank/DDBJ databases">
        <title>Genomic and phenotypic characterization of Chloracidobacterium isolates provides evidence for multiple species.</title>
        <authorList>
            <person name="Saini M.K."/>
            <person name="Costas A.M.G."/>
            <person name="Tank M."/>
            <person name="Bryant D.A."/>
        </authorList>
    </citation>
    <scope>NUCLEOTIDE SEQUENCE [LARGE SCALE GENOMIC DNA]</scope>
    <source>
        <strain evidence="2 3">BV2-C</strain>
    </source>
</reference>
<proteinExistence type="predicted"/>
<sequence length="234" mass="24622">MSKQVPPEVPRAVFFVATPGERRAIIGDHLGNAHVVLTGVGPANAARTAHQTLAALAAQGRPSVVVVGIGGALAPSLSVGDVVLGTNTLATEGAPLPGCATGLSRLAARLAATGRPVYQGDHLTVPYVVCQAMEKRRLHQQTGAWVVDMESHAIAQVVQRYALPLLLVRVISDDARQDLPNLNAGFGDNYHLRPLGMTAALLANPLAAGRFLGNLRLAIRELRQVVRVCFAGEF</sequence>
<dbReference type="Proteomes" id="UP000676506">
    <property type="component" value="Chromosome 2"/>
</dbReference>
<evidence type="ECO:0000259" key="1">
    <source>
        <dbReference type="Pfam" id="PF01048"/>
    </source>
</evidence>
<dbReference type="InterPro" id="IPR000845">
    <property type="entry name" value="Nucleoside_phosphorylase_d"/>
</dbReference>
<feature type="domain" description="Nucleoside phosphorylase" evidence="1">
    <location>
        <begin position="19"/>
        <end position="177"/>
    </location>
</feature>
<gene>
    <name evidence="2" type="ORF">J8C06_14800</name>
</gene>
<dbReference type="PANTHER" id="PTHR46832">
    <property type="entry name" value="5'-METHYLTHIOADENOSINE/S-ADENOSYLHOMOCYSTEINE NUCLEOSIDASE"/>
    <property type="match status" value="1"/>
</dbReference>
<dbReference type="SUPFAM" id="SSF53167">
    <property type="entry name" value="Purine and uridine phosphorylases"/>
    <property type="match status" value="1"/>
</dbReference>
<evidence type="ECO:0000313" key="3">
    <source>
        <dbReference type="Proteomes" id="UP000676506"/>
    </source>
</evidence>
<dbReference type="EMBL" id="CP072649">
    <property type="protein sequence ID" value="QUW04301.1"/>
    <property type="molecule type" value="Genomic_DNA"/>
</dbReference>
<organism evidence="2 3">
    <name type="scientific">Chloracidobacterium validum</name>
    <dbReference type="NCBI Taxonomy" id="2821543"/>
    <lineage>
        <taxon>Bacteria</taxon>
        <taxon>Pseudomonadati</taxon>
        <taxon>Acidobacteriota</taxon>
        <taxon>Terriglobia</taxon>
        <taxon>Terriglobales</taxon>
        <taxon>Acidobacteriaceae</taxon>
        <taxon>Chloracidobacterium</taxon>
    </lineage>
</organism>
<keyword evidence="3" id="KW-1185">Reference proteome</keyword>
<dbReference type="Pfam" id="PF01048">
    <property type="entry name" value="PNP_UDP_1"/>
    <property type="match status" value="1"/>
</dbReference>
<dbReference type="Gene3D" id="3.40.50.1580">
    <property type="entry name" value="Nucleoside phosphorylase domain"/>
    <property type="match status" value="1"/>
</dbReference>
<accession>A0ABX8BBJ2</accession>
<dbReference type="InterPro" id="IPR035994">
    <property type="entry name" value="Nucleoside_phosphorylase_sf"/>
</dbReference>
<dbReference type="PANTHER" id="PTHR46832:SF1">
    <property type="entry name" value="5'-METHYLTHIOADENOSINE_S-ADENOSYLHOMOCYSTEINE NUCLEOSIDASE"/>
    <property type="match status" value="1"/>
</dbReference>
<dbReference type="RefSeq" id="WP_211430190.1">
    <property type="nucleotide sequence ID" value="NZ_CP072649.1"/>
</dbReference>
<name>A0ABX8BBJ2_9BACT</name>